<keyword evidence="1" id="KW-0472">Membrane</keyword>
<feature type="transmembrane region" description="Helical" evidence="1">
    <location>
        <begin position="180"/>
        <end position="198"/>
    </location>
</feature>
<feature type="transmembrane region" description="Helical" evidence="1">
    <location>
        <begin position="250"/>
        <end position="269"/>
    </location>
</feature>
<dbReference type="GO" id="GO:0043190">
    <property type="term" value="C:ATP-binding cassette (ABC) transporter complex"/>
    <property type="evidence" value="ECO:0007669"/>
    <property type="project" value="InterPro"/>
</dbReference>
<name>A0A3B1AGM2_9ZZZZ</name>
<feature type="transmembrane region" description="Helical" evidence="1">
    <location>
        <begin position="100"/>
        <end position="122"/>
    </location>
</feature>
<organism evidence="2">
    <name type="scientific">hydrothermal vent metagenome</name>
    <dbReference type="NCBI Taxonomy" id="652676"/>
    <lineage>
        <taxon>unclassified sequences</taxon>
        <taxon>metagenomes</taxon>
        <taxon>ecological metagenomes</taxon>
    </lineage>
</organism>
<dbReference type="PANTHER" id="PTHR30188">
    <property type="entry name" value="ABC TRANSPORTER PERMEASE PROTEIN-RELATED"/>
    <property type="match status" value="1"/>
</dbReference>
<accession>A0A3B1AGM2</accession>
<feature type="transmembrane region" description="Helical" evidence="1">
    <location>
        <begin position="155"/>
        <end position="174"/>
    </location>
</feature>
<dbReference type="InterPro" id="IPR030802">
    <property type="entry name" value="Permease_MalE"/>
</dbReference>
<dbReference type="Pfam" id="PF02405">
    <property type="entry name" value="MlaE"/>
    <property type="match status" value="1"/>
</dbReference>
<proteinExistence type="predicted"/>
<keyword evidence="1" id="KW-1133">Transmembrane helix</keyword>
<sequence>MSENIKKNNFYLFVNKIGQKSILFVEEFGYLFTTLYQASYWLLLGSKKSQRVKLNAIVQEIMNIGVQAIPIVSILTFAIGIMLAIQGIETLKTFGAESQVIIGIALSITREFSPLIICILVAGRSGSAITAKIGSMKESQEIDALRVMGINPIRYLVSPILVAMLIAVPSLVILGDFMGLLGGGIYTAFELDITLNTYMQRTLTLLSVDDIRQGLIKGFVFGILIALISCINGFMVSGGAEGVGRATTRSVVLAISAIVITDMIFTFLLNR</sequence>
<dbReference type="PANTHER" id="PTHR30188:SF3">
    <property type="entry name" value="ABC TRANSPORTER PERMEASE"/>
    <property type="match status" value="1"/>
</dbReference>
<reference evidence="2" key="1">
    <citation type="submission" date="2018-06" db="EMBL/GenBank/DDBJ databases">
        <authorList>
            <person name="Zhirakovskaya E."/>
        </authorList>
    </citation>
    <scope>NUCLEOTIDE SEQUENCE</scope>
</reference>
<protein>
    <submittedName>
        <fullName evidence="2">ABC transport system permease protein</fullName>
    </submittedName>
</protein>
<feature type="transmembrane region" description="Helical" evidence="1">
    <location>
        <begin position="64"/>
        <end position="88"/>
    </location>
</feature>
<feature type="transmembrane region" description="Helical" evidence="1">
    <location>
        <begin position="219"/>
        <end position="238"/>
    </location>
</feature>
<dbReference type="AlphaFoldDB" id="A0A3B1AGM2"/>
<dbReference type="InterPro" id="IPR003453">
    <property type="entry name" value="ABC_MlaE_roteobac"/>
</dbReference>
<gene>
    <name evidence="2" type="ORF">MNBD_GAMMA22-910</name>
</gene>
<dbReference type="EMBL" id="UOFS01000046">
    <property type="protein sequence ID" value="VAX00801.1"/>
    <property type="molecule type" value="Genomic_DNA"/>
</dbReference>
<evidence type="ECO:0000313" key="2">
    <source>
        <dbReference type="EMBL" id="VAX00801.1"/>
    </source>
</evidence>
<dbReference type="NCBIfam" id="TIGR00056">
    <property type="entry name" value="MlaE family lipid ABC transporter permease subunit"/>
    <property type="match status" value="1"/>
</dbReference>
<keyword evidence="1" id="KW-0812">Transmembrane</keyword>
<evidence type="ECO:0000256" key="1">
    <source>
        <dbReference type="SAM" id="Phobius"/>
    </source>
</evidence>
<feature type="transmembrane region" description="Helical" evidence="1">
    <location>
        <begin position="28"/>
        <end position="44"/>
    </location>
</feature>
<dbReference type="GO" id="GO:0005548">
    <property type="term" value="F:phospholipid transporter activity"/>
    <property type="evidence" value="ECO:0007669"/>
    <property type="project" value="TreeGrafter"/>
</dbReference>